<reference evidence="1 3" key="1">
    <citation type="journal article" date="2011" name="Nature">
        <title>The Medicago genome provides insight into the evolution of rhizobial symbioses.</title>
        <authorList>
            <person name="Young N.D."/>
            <person name="Debelle F."/>
            <person name="Oldroyd G.E."/>
            <person name="Geurts R."/>
            <person name="Cannon S.B."/>
            <person name="Udvardi M.K."/>
            <person name="Benedito V.A."/>
            <person name="Mayer K.F."/>
            <person name="Gouzy J."/>
            <person name="Schoof H."/>
            <person name="Van de Peer Y."/>
            <person name="Proost S."/>
            <person name="Cook D.R."/>
            <person name="Meyers B.C."/>
            <person name="Spannagl M."/>
            <person name="Cheung F."/>
            <person name="De Mita S."/>
            <person name="Krishnakumar V."/>
            <person name="Gundlach H."/>
            <person name="Zhou S."/>
            <person name="Mudge J."/>
            <person name="Bharti A.K."/>
            <person name="Murray J.D."/>
            <person name="Naoumkina M.A."/>
            <person name="Rosen B."/>
            <person name="Silverstein K.A."/>
            <person name="Tang H."/>
            <person name="Rombauts S."/>
            <person name="Zhao P.X."/>
            <person name="Zhou P."/>
            <person name="Barbe V."/>
            <person name="Bardou P."/>
            <person name="Bechner M."/>
            <person name="Bellec A."/>
            <person name="Berger A."/>
            <person name="Berges H."/>
            <person name="Bidwell S."/>
            <person name="Bisseling T."/>
            <person name="Choisne N."/>
            <person name="Couloux A."/>
            <person name="Denny R."/>
            <person name="Deshpande S."/>
            <person name="Dai X."/>
            <person name="Doyle J.J."/>
            <person name="Dudez A.M."/>
            <person name="Farmer A.D."/>
            <person name="Fouteau S."/>
            <person name="Franken C."/>
            <person name="Gibelin C."/>
            <person name="Gish J."/>
            <person name="Goldstein S."/>
            <person name="Gonzalez A.J."/>
            <person name="Green P.J."/>
            <person name="Hallab A."/>
            <person name="Hartog M."/>
            <person name="Hua A."/>
            <person name="Humphray S.J."/>
            <person name="Jeong D.H."/>
            <person name="Jing Y."/>
            <person name="Jocker A."/>
            <person name="Kenton S.M."/>
            <person name="Kim D.J."/>
            <person name="Klee K."/>
            <person name="Lai H."/>
            <person name="Lang C."/>
            <person name="Lin S."/>
            <person name="Macmil S.L."/>
            <person name="Magdelenat G."/>
            <person name="Matthews L."/>
            <person name="McCorrison J."/>
            <person name="Monaghan E.L."/>
            <person name="Mun J.H."/>
            <person name="Najar F.Z."/>
            <person name="Nicholson C."/>
            <person name="Noirot C."/>
            <person name="O'Bleness M."/>
            <person name="Paule C.R."/>
            <person name="Poulain J."/>
            <person name="Prion F."/>
            <person name="Qin B."/>
            <person name="Qu C."/>
            <person name="Retzel E.F."/>
            <person name="Riddle C."/>
            <person name="Sallet E."/>
            <person name="Samain S."/>
            <person name="Samson N."/>
            <person name="Sanders I."/>
            <person name="Saurat O."/>
            <person name="Scarpelli C."/>
            <person name="Schiex T."/>
            <person name="Segurens B."/>
            <person name="Severin A.J."/>
            <person name="Sherrier D.J."/>
            <person name="Shi R."/>
            <person name="Sims S."/>
            <person name="Singer S.R."/>
            <person name="Sinharoy S."/>
            <person name="Sterck L."/>
            <person name="Viollet A."/>
            <person name="Wang B.B."/>
            <person name="Wang K."/>
            <person name="Wang M."/>
            <person name="Wang X."/>
            <person name="Warfsmann J."/>
            <person name="Weissenbach J."/>
            <person name="White D.D."/>
            <person name="White J.D."/>
            <person name="Wiley G.B."/>
            <person name="Wincker P."/>
            <person name="Xing Y."/>
            <person name="Yang L."/>
            <person name="Yao Z."/>
            <person name="Ying F."/>
            <person name="Zhai J."/>
            <person name="Zhou L."/>
            <person name="Zuber A."/>
            <person name="Denarie J."/>
            <person name="Dixon R.A."/>
            <person name="May G.D."/>
            <person name="Schwartz D.C."/>
            <person name="Rogers J."/>
            <person name="Quetier F."/>
            <person name="Town C.D."/>
            <person name="Roe B.A."/>
        </authorList>
    </citation>
    <scope>NUCLEOTIDE SEQUENCE [LARGE SCALE GENOMIC DNA]</scope>
    <source>
        <strain evidence="1">A17</strain>
        <strain evidence="2 3">cv. Jemalong A17</strain>
    </source>
</reference>
<organism evidence="1 3">
    <name type="scientific">Medicago truncatula</name>
    <name type="common">Barrel medic</name>
    <name type="synonym">Medicago tribuloides</name>
    <dbReference type="NCBI Taxonomy" id="3880"/>
    <lineage>
        <taxon>Eukaryota</taxon>
        <taxon>Viridiplantae</taxon>
        <taxon>Streptophyta</taxon>
        <taxon>Embryophyta</taxon>
        <taxon>Tracheophyta</taxon>
        <taxon>Spermatophyta</taxon>
        <taxon>Magnoliopsida</taxon>
        <taxon>eudicotyledons</taxon>
        <taxon>Gunneridae</taxon>
        <taxon>Pentapetalae</taxon>
        <taxon>rosids</taxon>
        <taxon>fabids</taxon>
        <taxon>Fabales</taxon>
        <taxon>Fabaceae</taxon>
        <taxon>Papilionoideae</taxon>
        <taxon>50 kb inversion clade</taxon>
        <taxon>NPAAA clade</taxon>
        <taxon>Hologalegina</taxon>
        <taxon>IRL clade</taxon>
        <taxon>Trifolieae</taxon>
        <taxon>Medicago</taxon>
    </lineage>
</organism>
<protein>
    <submittedName>
        <fullName evidence="1 2">Uncharacterized protein</fullName>
    </submittedName>
</protein>
<dbReference type="PANTHER" id="PTHR13318:SF106">
    <property type="entry name" value="F-BOX_LRR-REPEAT PROTEIN 2"/>
    <property type="match status" value="1"/>
</dbReference>
<dbReference type="AlphaFoldDB" id="A0A072VF65"/>
<dbReference type="InterPro" id="IPR032675">
    <property type="entry name" value="LRR_dom_sf"/>
</dbReference>
<dbReference type="GO" id="GO:0005737">
    <property type="term" value="C:cytoplasm"/>
    <property type="evidence" value="ECO:0000318"/>
    <property type="project" value="GO_Central"/>
</dbReference>
<dbReference type="SUPFAM" id="SSF52047">
    <property type="entry name" value="RNI-like"/>
    <property type="match status" value="2"/>
</dbReference>
<dbReference type="EnsemblPlants" id="KEH40407">
    <property type="protein sequence ID" value="KEH40407"/>
    <property type="gene ID" value="MTR_1g028400"/>
</dbReference>
<dbReference type="SMART" id="SM00367">
    <property type="entry name" value="LRR_CC"/>
    <property type="match status" value="6"/>
</dbReference>
<sequence>MWLTICVPKEQQLLKAFAMLILTRPVEICSYISSTRVHHPSYLFETLTLTDQTAVVKPQDEHHQACFTRQPHNLSAISNNCKVQSSMTPYRKISMSSDSKRRRRNAMAVAATDFYLPNDCWESVFKFLIDDNDINNGFYFKSLSVVSKQFLSITNGLLFSFAVSSGSESTRLLPSRLFQRFTNLTSLDLTWYRGNLNELLYQVSCFPLKLTSLNLSHQSYIPADGLRAFSVKITTLTSLICSNIRIFNSNDLFLIAECFPLLEILDLNGPLFCIDGCNSILHGVETLSLAFSRLRKINLSRHDYLNNHLLFHLFKNCNLLEETIISNCDFGRMSVENSKSFKDIGVSPQLKSLDLGHNQCLRDKNIIMFASIFPNLQLLDLRHCCNISKRARGVELVMYKKVNDETLYVISKNCRGLLCLLLKDSYGVTNNGVKRVVENCTQLEEIDLRGCYKVHRSVVSSMVSSRPSLRKIIALFE</sequence>
<evidence type="ECO:0000313" key="3">
    <source>
        <dbReference type="Proteomes" id="UP000002051"/>
    </source>
</evidence>
<evidence type="ECO:0000313" key="1">
    <source>
        <dbReference type="EMBL" id="KEH40407.1"/>
    </source>
</evidence>
<dbReference type="Proteomes" id="UP000002051">
    <property type="component" value="Unassembled WGS sequence"/>
</dbReference>
<dbReference type="PANTHER" id="PTHR13318">
    <property type="entry name" value="PARTNER OF PAIRED, ISOFORM B-RELATED"/>
    <property type="match status" value="1"/>
</dbReference>
<keyword evidence="3" id="KW-1185">Reference proteome</keyword>
<reference evidence="1 3" key="2">
    <citation type="journal article" date="2014" name="BMC Genomics">
        <title>An improved genome release (version Mt4.0) for the model legume Medicago truncatula.</title>
        <authorList>
            <person name="Tang H."/>
            <person name="Krishnakumar V."/>
            <person name="Bidwell S."/>
            <person name="Rosen B."/>
            <person name="Chan A."/>
            <person name="Zhou S."/>
            <person name="Gentzbittel L."/>
            <person name="Childs K.L."/>
            <person name="Yandell M."/>
            <person name="Gundlach H."/>
            <person name="Mayer K.F."/>
            <person name="Schwartz D.C."/>
            <person name="Town C.D."/>
        </authorList>
    </citation>
    <scope>GENOME REANNOTATION</scope>
    <source>
        <strain evidence="1">A17</strain>
        <strain evidence="2 3">cv. Jemalong A17</strain>
    </source>
</reference>
<name>A0A072VF65_MEDTR</name>
<dbReference type="EMBL" id="CM001217">
    <property type="protein sequence ID" value="KEH40407.1"/>
    <property type="molecule type" value="Genomic_DNA"/>
</dbReference>
<evidence type="ECO:0000313" key="2">
    <source>
        <dbReference type="EnsemblPlants" id="KEH40407"/>
    </source>
</evidence>
<accession>A0A072VF65</accession>
<dbReference type="InterPro" id="IPR006553">
    <property type="entry name" value="Leu-rich_rpt_Cys-con_subtyp"/>
</dbReference>
<dbReference type="Gene3D" id="3.80.10.10">
    <property type="entry name" value="Ribonuclease Inhibitor"/>
    <property type="match status" value="1"/>
</dbReference>
<reference evidence="2" key="3">
    <citation type="submission" date="2015-04" db="UniProtKB">
        <authorList>
            <consortium name="EnsemblPlants"/>
        </authorList>
    </citation>
    <scope>IDENTIFICATION</scope>
    <source>
        <strain evidence="2">cv. Jemalong A17</strain>
    </source>
</reference>
<dbReference type="HOGENOM" id="CLU_572898_0_0_1"/>
<proteinExistence type="predicted"/>
<gene>
    <name evidence="1" type="ordered locus">MTR_1g028400</name>
</gene>